<gene>
    <name evidence="2" type="ORF">N473_07010</name>
</gene>
<dbReference type="PATRIC" id="fig|1365248.3.peg.5429"/>
<dbReference type="RefSeq" id="WP_063370397.1">
    <property type="nucleotide sequence ID" value="NZ_AUYC01000095.1"/>
</dbReference>
<protein>
    <submittedName>
        <fullName evidence="2">Uncharacterized protein</fullName>
    </submittedName>
</protein>
<proteinExistence type="predicted"/>
<comment type="caution">
    <text evidence="2">The sequence shown here is derived from an EMBL/GenBank/DDBJ whole genome shotgun (WGS) entry which is preliminary data.</text>
</comment>
<feature type="compositionally biased region" description="Polar residues" evidence="1">
    <location>
        <begin position="30"/>
        <end position="46"/>
    </location>
</feature>
<evidence type="ECO:0000256" key="1">
    <source>
        <dbReference type="SAM" id="MobiDB-lite"/>
    </source>
</evidence>
<accession>A0A167H4B8</accession>
<evidence type="ECO:0000313" key="2">
    <source>
        <dbReference type="EMBL" id="KZN57618.1"/>
    </source>
</evidence>
<name>A0A167H4B8_9GAMM</name>
<dbReference type="Proteomes" id="UP000076486">
    <property type="component" value="Unassembled WGS sequence"/>
</dbReference>
<sequence>MHYKKLNNLASNLLSKVVGGSAGGGGGNEPQISPLNGSGNDPITISHQLPENELRKVLGGNGSGNDPGSKPARAYQQLSHFFLTKP</sequence>
<dbReference type="AlphaFoldDB" id="A0A167H4B8"/>
<reference evidence="2 3" key="1">
    <citation type="submission" date="2013-07" db="EMBL/GenBank/DDBJ databases">
        <title>Comparative Genomic and Metabolomic Analysis of Twelve Strains of Pseudoalteromonas luteoviolacea.</title>
        <authorList>
            <person name="Vynne N.G."/>
            <person name="Mansson M."/>
            <person name="Gram L."/>
        </authorList>
    </citation>
    <scope>NUCLEOTIDE SEQUENCE [LARGE SCALE GENOMIC DNA]</scope>
    <source>
        <strain evidence="2 3">CPMOR-1</strain>
    </source>
</reference>
<evidence type="ECO:0000313" key="3">
    <source>
        <dbReference type="Proteomes" id="UP000076486"/>
    </source>
</evidence>
<feature type="region of interest" description="Disordered" evidence="1">
    <location>
        <begin position="17"/>
        <end position="46"/>
    </location>
</feature>
<organism evidence="2 3">
    <name type="scientific">Pseudoalteromonas luteoviolacea CPMOR-1</name>
    <dbReference type="NCBI Taxonomy" id="1365248"/>
    <lineage>
        <taxon>Bacteria</taxon>
        <taxon>Pseudomonadati</taxon>
        <taxon>Pseudomonadota</taxon>
        <taxon>Gammaproteobacteria</taxon>
        <taxon>Alteromonadales</taxon>
        <taxon>Pseudoalteromonadaceae</taxon>
        <taxon>Pseudoalteromonas</taxon>
    </lineage>
</organism>
<dbReference type="EMBL" id="AUYC01000095">
    <property type="protein sequence ID" value="KZN57618.1"/>
    <property type="molecule type" value="Genomic_DNA"/>
</dbReference>
<feature type="region of interest" description="Disordered" evidence="1">
    <location>
        <begin position="55"/>
        <end position="74"/>
    </location>
</feature>